<accession>A0A1I4ABI5</accession>
<dbReference type="EMBL" id="FOSJ01000045">
    <property type="protein sequence ID" value="SFK53156.1"/>
    <property type="molecule type" value="Genomic_DNA"/>
</dbReference>
<dbReference type="Proteomes" id="UP000199589">
    <property type="component" value="Unassembled WGS sequence"/>
</dbReference>
<evidence type="ECO:0000313" key="2">
    <source>
        <dbReference type="Proteomes" id="UP000199589"/>
    </source>
</evidence>
<reference evidence="2" key="1">
    <citation type="submission" date="2016-10" db="EMBL/GenBank/DDBJ databases">
        <authorList>
            <person name="Varghese N."/>
            <person name="Submissions S."/>
        </authorList>
    </citation>
    <scope>NUCLEOTIDE SEQUENCE [LARGE SCALE GENOMIC DNA]</scope>
    <source>
        <strain evidence="2">DSM 16108</strain>
    </source>
</reference>
<evidence type="ECO:0000313" key="1">
    <source>
        <dbReference type="EMBL" id="SFK53156.1"/>
    </source>
</evidence>
<dbReference type="RefSeq" id="WP_072694247.1">
    <property type="nucleotide sequence ID" value="NZ_FOSJ01000045.1"/>
</dbReference>
<sequence length="84" mass="9497">MVETNAPFPLTNKVTAKLGTTDYEVKNGTKEDVQQILIEEENIVFYIFPNQIFLYSHPISTGREWHSNGPISVNDDGMVVIELV</sequence>
<name>A0A1I4ABI5_9LACT</name>
<proteinExistence type="predicted"/>
<dbReference type="OrthoDB" id="2167424at2"/>
<protein>
    <submittedName>
        <fullName evidence="1">Uncharacterized protein</fullName>
    </submittedName>
</protein>
<keyword evidence="2" id="KW-1185">Reference proteome</keyword>
<gene>
    <name evidence="1" type="ORF">SAMN04488569_104517</name>
</gene>
<organism evidence="1 2">
    <name type="scientific">Marinilactibacillus piezotolerans</name>
    <dbReference type="NCBI Taxonomy" id="258723"/>
    <lineage>
        <taxon>Bacteria</taxon>
        <taxon>Bacillati</taxon>
        <taxon>Bacillota</taxon>
        <taxon>Bacilli</taxon>
        <taxon>Lactobacillales</taxon>
        <taxon>Carnobacteriaceae</taxon>
        <taxon>Marinilactibacillus</taxon>
    </lineage>
</organism>
<dbReference type="AlphaFoldDB" id="A0A1I4ABI5"/>